<proteinExistence type="predicted"/>
<dbReference type="GO" id="GO:0004077">
    <property type="term" value="F:biotin--[biotin carboxyl-carrier protein] ligase activity"/>
    <property type="evidence" value="ECO:0007669"/>
    <property type="project" value="UniProtKB-EC"/>
</dbReference>
<dbReference type="OrthoDB" id="9807064at2"/>
<dbReference type="PANTHER" id="PTHR12835">
    <property type="entry name" value="BIOTIN PROTEIN LIGASE"/>
    <property type="match status" value="1"/>
</dbReference>
<dbReference type="EMBL" id="NFZT01000001">
    <property type="protein sequence ID" value="OWV34010.1"/>
    <property type="molecule type" value="Genomic_DNA"/>
</dbReference>
<evidence type="ECO:0000256" key="1">
    <source>
        <dbReference type="ARBA" id="ARBA00022598"/>
    </source>
</evidence>
<dbReference type="SUPFAM" id="SSF55681">
    <property type="entry name" value="Class II aaRS and biotin synthetases"/>
    <property type="match status" value="1"/>
</dbReference>
<reference evidence="10" key="1">
    <citation type="submission" date="2017-05" db="EMBL/GenBank/DDBJ databases">
        <authorList>
            <person name="Lin X."/>
        </authorList>
    </citation>
    <scope>NUCLEOTIDE SEQUENCE [LARGE SCALE GENOMIC DNA]</scope>
    <source>
        <strain evidence="10">JLT2012</strain>
    </source>
</reference>
<dbReference type="Gene3D" id="3.30.930.10">
    <property type="entry name" value="Bira Bifunctional Protein, Domain 2"/>
    <property type="match status" value="1"/>
</dbReference>
<dbReference type="CDD" id="cd16442">
    <property type="entry name" value="BPL"/>
    <property type="match status" value="1"/>
</dbReference>
<evidence type="ECO:0000313" key="10">
    <source>
        <dbReference type="Proteomes" id="UP000198462"/>
    </source>
</evidence>
<dbReference type="GO" id="GO:0005524">
    <property type="term" value="F:ATP binding"/>
    <property type="evidence" value="ECO:0007669"/>
    <property type="project" value="UniProtKB-KW"/>
</dbReference>
<comment type="catalytic activity">
    <reaction evidence="6">
        <text>biotin + L-lysyl-[protein] + ATP = N(6)-biotinyl-L-lysyl-[protein] + AMP + diphosphate + H(+)</text>
        <dbReference type="Rhea" id="RHEA:11756"/>
        <dbReference type="Rhea" id="RHEA-COMP:9752"/>
        <dbReference type="Rhea" id="RHEA-COMP:10505"/>
        <dbReference type="ChEBI" id="CHEBI:15378"/>
        <dbReference type="ChEBI" id="CHEBI:29969"/>
        <dbReference type="ChEBI" id="CHEBI:30616"/>
        <dbReference type="ChEBI" id="CHEBI:33019"/>
        <dbReference type="ChEBI" id="CHEBI:57586"/>
        <dbReference type="ChEBI" id="CHEBI:83144"/>
        <dbReference type="ChEBI" id="CHEBI:456215"/>
        <dbReference type="EC" id="6.3.4.15"/>
    </reaction>
</comment>
<dbReference type="AlphaFoldDB" id="A0A219B6L9"/>
<dbReference type="NCBIfam" id="TIGR00121">
    <property type="entry name" value="birA_ligase"/>
    <property type="match status" value="1"/>
</dbReference>
<evidence type="ECO:0000256" key="4">
    <source>
        <dbReference type="ARBA" id="ARBA00023267"/>
    </source>
</evidence>
<evidence type="ECO:0000313" key="9">
    <source>
        <dbReference type="EMBL" id="OWV34010.1"/>
    </source>
</evidence>
<keyword evidence="3" id="KW-0067">ATP-binding</keyword>
<evidence type="ECO:0000256" key="6">
    <source>
        <dbReference type="ARBA" id="ARBA00047846"/>
    </source>
</evidence>
<dbReference type="GO" id="GO:0005737">
    <property type="term" value="C:cytoplasm"/>
    <property type="evidence" value="ECO:0007669"/>
    <property type="project" value="TreeGrafter"/>
</dbReference>
<dbReference type="InterPro" id="IPR003142">
    <property type="entry name" value="BPL_C"/>
</dbReference>
<evidence type="ECO:0000259" key="8">
    <source>
        <dbReference type="PROSITE" id="PS51733"/>
    </source>
</evidence>
<keyword evidence="2" id="KW-0547">Nucleotide-binding</keyword>
<dbReference type="InterPro" id="IPR045864">
    <property type="entry name" value="aa-tRNA-synth_II/BPL/LPL"/>
</dbReference>
<sequence>MFAYRAPADRSDRPRGRPGSVGDAQLLTKLVELSEVGSTNDWIAAAAGRGESDGLWVRADRQTEGRGRRGRTWVSDTGNLFASCLVRPDAGEQPVHQFSFVAALALHDALANFAARDRLRLKWPNDVLLDGVKCAGILIEGRDEVVIVGCGANLAHHPEGTERPATSLPAAGLSAPSPSDTLAALASSFDKWRQLWRARGFLALRDAWLERAAGLGEPIVARLGRKEIPGRFSGIATDGALELACPDGSVRRIHSGEVFSL</sequence>
<feature type="domain" description="BPL/LPL catalytic" evidence="8">
    <location>
        <begin position="29"/>
        <end position="197"/>
    </location>
</feature>
<dbReference type="SUPFAM" id="SSF50037">
    <property type="entry name" value="C-terminal domain of transcriptional repressors"/>
    <property type="match status" value="1"/>
</dbReference>
<feature type="region of interest" description="Disordered" evidence="7">
    <location>
        <begin position="1"/>
        <end position="21"/>
    </location>
</feature>
<dbReference type="PANTHER" id="PTHR12835:SF5">
    <property type="entry name" value="BIOTIN--PROTEIN LIGASE"/>
    <property type="match status" value="1"/>
</dbReference>
<comment type="caution">
    <text evidence="9">The sequence shown here is derived from an EMBL/GenBank/DDBJ whole genome shotgun (WGS) entry which is preliminary data.</text>
</comment>
<dbReference type="EC" id="6.3.4.15" evidence="5"/>
<protein>
    <recommendedName>
        <fullName evidence="5">biotin--[biotin carboxyl-carrier protein] ligase</fullName>
        <ecNumber evidence="5">6.3.4.15</ecNumber>
    </recommendedName>
</protein>
<keyword evidence="4" id="KW-0092">Biotin</keyword>
<evidence type="ECO:0000256" key="5">
    <source>
        <dbReference type="ARBA" id="ARBA00024227"/>
    </source>
</evidence>
<organism evidence="9 10">
    <name type="scientific">Pacificimonas flava</name>
    <dbReference type="NCBI Taxonomy" id="1234595"/>
    <lineage>
        <taxon>Bacteria</taxon>
        <taxon>Pseudomonadati</taxon>
        <taxon>Pseudomonadota</taxon>
        <taxon>Alphaproteobacteria</taxon>
        <taxon>Sphingomonadales</taxon>
        <taxon>Sphingosinicellaceae</taxon>
        <taxon>Pacificimonas</taxon>
    </lineage>
</organism>
<dbReference type="InterPro" id="IPR004408">
    <property type="entry name" value="Biotin_CoA_COase_ligase"/>
</dbReference>
<gene>
    <name evidence="9" type="ORF">B5C34_11430</name>
</gene>
<dbReference type="Pfam" id="PF02237">
    <property type="entry name" value="BPL_C"/>
    <property type="match status" value="1"/>
</dbReference>
<evidence type="ECO:0000256" key="3">
    <source>
        <dbReference type="ARBA" id="ARBA00022840"/>
    </source>
</evidence>
<dbReference type="InterPro" id="IPR004143">
    <property type="entry name" value="BPL_LPL_catalytic"/>
</dbReference>
<dbReference type="PROSITE" id="PS51733">
    <property type="entry name" value="BPL_LPL_CATALYTIC"/>
    <property type="match status" value="1"/>
</dbReference>
<accession>A0A219B6L9</accession>
<evidence type="ECO:0000256" key="7">
    <source>
        <dbReference type="SAM" id="MobiDB-lite"/>
    </source>
</evidence>
<dbReference type="Proteomes" id="UP000198462">
    <property type="component" value="Unassembled WGS sequence"/>
</dbReference>
<keyword evidence="10" id="KW-1185">Reference proteome</keyword>
<name>A0A219B6L9_9SPHN</name>
<keyword evidence="1 9" id="KW-0436">Ligase</keyword>
<dbReference type="Gene3D" id="2.30.30.100">
    <property type="match status" value="1"/>
</dbReference>
<dbReference type="InterPro" id="IPR008988">
    <property type="entry name" value="Transcriptional_repressor_C"/>
</dbReference>
<dbReference type="Pfam" id="PF03099">
    <property type="entry name" value="BPL_LplA_LipB"/>
    <property type="match status" value="1"/>
</dbReference>
<evidence type="ECO:0000256" key="2">
    <source>
        <dbReference type="ARBA" id="ARBA00022741"/>
    </source>
</evidence>